<sequence>MTGQKIIVDLSAGGWIKDGKPHSFFSSNVGHMYEHRKELLAKAPNFTGYPFNFYGASFIEGTPDELQTFFEAFVEEYDEESTVREVQSIMGAVARLEPLIRCYRHVWPDRYPDELKDSVMLARCAQVLSHEDRFSHGHLICERDQFKQYCLWEVESFRVQKDRISIVHINEFCRDVKYKEIGFAWASDKAPEGPDLDRLWACLQKVADRYDETLAWFERAISEDPRYHQ</sequence>
<reference evidence="1" key="1">
    <citation type="submission" date="2024-07" db="EMBL/GenBank/DDBJ databases">
        <authorList>
            <person name="Bringhurst R.M."/>
            <person name="Homer T.E."/>
        </authorList>
    </citation>
    <scope>NUCLEOTIDE SEQUENCE</scope>
</reference>
<evidence type="ECO:0000313" key="1">
    <source>
        <dbReference type="EMBL" id="XDJ15355.1"/>
    </source>
</evidence>
<proteinExistence type="predicted"/>
<organism evidence="1">
    <name type="scientific">Pseudomonas phage HRDY3</name>
    <dbReference type="NCBI Taxonomy" id="3236930"/>
    <lineage>
        <taxon>Viruses</taxon>
    </lineage>
</organism>
<dbReference type="EMBL" id="PQ015379">
    <property type="protein sequence ID" value="XDJ15355.1"/>
    <property type="molecule type" value="Genomic_DNA"/>
</dbReference>
<name>A0AB39CEW7_9VIRU</name>
<accession>A0AB39CEW7</accession>
<protein>
    <submittedName>
        <fullName evidence="1">Uncharacterized protein</fullName>
    </submittedName>
</protein>